<evidence type="ECO:0008006" key="3">
    <source>
        <dbReference type="Google" id="ProtNLM"/>
    </source>
</evidence>
<dbReference type="PIRSF" id="PIRSF033634">
    <property type="entry name" value="UCP033634"/>
    <property type="match status" value="1"/>
</dbReference>
<protein>
    <recommendedName>
        <fullName evidence="3">Alpha/beta hydrolase</fullName>
    </recommendedName>
</protein>
<dbReference type="InterPro" id="IPR029058">
    <property type="entry name" value="AB_hydrolase_fold"/>
</dbReference>
<keyword evidence="2" id="KW-1185">Reference proteome</keyword>
<gene>
    <name evidence="1" type="ORF">LQE99_07460</name>
</gene>
<dbReference type="RefSeq" id="WP_117536377.1">
    <property type="nucleotide sequence ID" value="NZ_JAKVPQ010000004.1"/>
</dbReference>
<sequence length="201" mass="23016">MHTKDCIMTKDIKQEVYRNQNRTQKLMVLFPGMGYTCDKPLLHYAKAYGFLYGYDILCINYGKMTFDKSKVLSSIAPAYEIAKEALNMINLTNYEKIIFISKSLGTVVAGQLSKEYTMDIQNIFLTPLKETIPYMENSEDVTISGDHDPMLSCDNLQLIQEQPITSFVFPNANHSLEVEKDPVQSIDYLHQVAKIYEKICV</sequence>
<reference evidence="1 2" key="1">
    <citation type="submission" date="2022-02" db="EMBL/GenBank/DDBJ databases">
        <title>Genome of Erysipelotrichaceae sp. nov. NSJ-176 isolated from human feces.</title>
        <authorList>
            <person name="Abdugheni R."/>
        </authorList>
    </citation>
    <scope>NUCLEOTIDE SEQUENCE [LARGE SCALE GENOMIC DNA]</scope>
    <source>
        <strain evidence="1 2">NSJ-176</strain>
    </source>
</reference>
<dbReference type="EMBL" id="JAKVPQ010000004">
    <property type="protein sequence ID" value="MCH4284966.1"/>
    <property type="molecule type" value="Genomic_DNA"/>
</dbReference>
<accession>A0ABS9R5M8</accession>
<proteinExistence type="predicted"/>
<evidence type="ECO:0000313" key="1">
    <source>
        <dbReference type="EMBL" id="MCH4284966.1"/>
    </source>
</evidence>
<comment type="caution">
    <text evidence="1">The sequence shown here is derived from an EMBL/GenBank/DDBJ whole genome shotgun (WGS) entry which is preliminary data.</text>
</comment>
<organism evidence="1 2">
    <name type="scientific">Amedibacillus hominis</name>
    <dbReference type="NCBI Taxonomy" id="2897776"/>
    <lineage>
        <taxon>Bacteria</taxon>
        <taxon>Bacillati</taxon>
        <taxon>Bacillota</taxon>
        <taxon>Erysipelotrichia</taxon>
        <taxon>Erysipelotrichales</taxon>
        <taxon>Erysipelotrichaceae</taxon>
        <taxon>Amedibacillus</taxon>
    </lineage>
</organism>
<dbReference type="SUPFAM" id="SSF53474">
    <property type="entry name" value="alpha/beta-Hydrolases"/>
    <property type="match status" value="1"/>
</dbReference>
<name>A0ABS9R5M8_9FIRM</name>
<dbReference type="Proteomes" id="UP001202402">
    <property type="component" value="Unassembled WGS sequence"/>
</dbReference>
<evidence type="ECO:0000313" key="2">
    <source>
        <dbReference type="Proteomes" id="UP001202402"/>
    </source>
</evidence>
<dbReference type="InterPro" id="IPR017018">
    <property type="entry name" value="UCP033634"/>
</dbReference>